<name>A0ABY2YRA0_9LACO</name>
<protein>
    <recommendedName>
        <fullName evidence="3">CD-NTase-associated protein 12/Pycsar effector protein TIR domain-containing protein</fullName>
    </recommendedName>
</protein>
<dbReference type="EMBL" id="QUAM01000009">
    <property type="protein sequence ID" value="TPR12292.1"/>
    <property type="molecule type" value="Genomic_DNA"/>
</dbReference>
<evidence type="ECO:0008006" key="3">
    <source>
        <dbReference type="Google" id="ProtNLM"/>
    </source>
</evidence>
<proteinExistence type="predicted"/>
<organism evidence="1 2">
    <name type="scientific">Apilactobacillus timberlakei</name>
    <dbReference type="NCBI Taxonomy" id="2008380"/>
    <lineage>
        <taxon>Bacteria</taxon>
        <taxon>Bacillati</taxon>
        <taxon>Bacillota</taxon>
        <taxon>Bacilli</taxon>
        <taxon>Lactobacillales</taxon>
        <taxon>Lactobacillaceae</taxon>
        <taxon>Apilactobacillus</taxon>
    </lineage>
</organism>
<gene>
    <name evidence="1" type="ORF">DY048_07800</name>
</gene>
<dbReference type="Proteomes" id="UP000767392">
    <property type="component" value="Unassembled WGS sequence"/>
</dbReference>
<sequence>MSKYKVFLSRANVVGGYYEESVERLIQFLNDRDIETVTIGADHFSNDAPIDAIKKQMNDCSGVIVLGTPQELIKEGIRKPNANGQKDIKNEIHSTVWNQIEGAMGFCLDLPIMLITDNGINEGIFEKGVLPILKQEYNLKNSEWIDSNKFKGALNSFIEQL</sequence>
<evidence type="ECO:0000313" key="1">
    <source>
        <dbReference type="EMBL" id="TPR12292.1"/>
    </source>
</evidence>
<comment type="caution">
    <text evidence="1">The sequence shown here is derived from an EMBL/GenBank/DDBJ whole genome shotgun (WGS) entry which is preliminary data.</text>
</comment>
<reference evidence="1 2" key="1">
    <citation type="submission" date="2018-08" db="EMBL/GenBank/DDBJ databases">
        <title>Comparative genomics of wild bee and flower associated Lactobacillus reveals potential adaptation to the bee host.</title>
        <authorList>
            <person name="Vuong H.Q."/>
            <person name="Mcfrederick Q.S."/>
        </authorList>
    </citation>
    <scope>NUCLEOTIDE SEQUENCE [LARGE SCALE GENOMIC DNA]</scope>
    <source>
        <strain evidence="1 2">HV_04</strain>
    </source>
</reference>
<evidence type="ECO:0000313" key="2">
    <source>
        <dbReference type="Proteomes" id="UP000767392"/>
    </source>
</evidence>
<keyword evidence="2" id="KW-1185">Reference proteome</keyword>
<accession>A0ABY2YRA0</accession>
<dbReference type="RefSeq" id="WP_105988482.1">
    <property type="nucleotide sequence ID" value="NZ_POST01000008.1"/>
</dbReference>